<evidence type="ECO:0000256" key="1">
    <source>
        <dbReference type="SAM" id="Phobius"/>
    </source>
</evidence>
<keyword evidence="1" id="KW-0472">Membrane</keyword>
<dbReference type="Pfam" id="PF04773">
    <property type="entry name" value="FecR"/>
    <property type="match status" value="1"/>
</dbReference>
<dbReference type="EMBL" id="JAVUPU010000007">
    <property type="protein sequence ID" value="MDT9600195.1"/>
    <property type="molecule type" value="Genomic_DNA"/>
</dbReference>
<organism evidence="4 5">
    <name type="scientific">Sphingosinicella rhizophila</name>
    <dbReference type="NCBI Taxonomy" id="3050082"/>
    <lineage>
        <taxon>Bacteria</taxon>
        <taxon>Pseudomonadati</taxon>
        <taxon>Pseudomonadota</taxon>
        <taxon>Alphaproteobacteria</taxon>
        <taxon>Sphingomonadales</taxon>
        <taxon>Sphingosinicellaceae</taxon>
        <taxon>Sphingosinicella</taxon>
    </lineage>
</organism>
<dbReference type="InterPro" id="IPR012373">
    <property type="entry name" value="Ferrdict_sens_TM"/>
</dbReference>
<comment type="caution">
    <text evidence="4">The sequence shown here is derived from an EMBL/GenBank/DDBJ whole genome shotgun (WGS) entry which is preliminary data.</text>
</comment>
<accession>A0ABU3Q9V9</accession>
<dbReference type="RefSeq" id="WP_315727293.1">
    <property type="nucleotide sequence ID" value="NZ_JAVUPU010000007.1"/>
</dbReference>
<dbReference type="PIRSF" id="PIRSF018266">
    <property type="entry name" value="FecR"/>
    <property type="match status" value="1"/>
</dbReference>
<dbReference type="InterPro" id="IPR006860">
    <property type="entry name" value="FecR"/>
</dbReference>
<protein>
    <submittedName>
        <fullName evidence="4">FecR domain-containing protein</fullName>
    </submittedName>
</protein>
<keyword evidence="1" id="KW-0812">Transmembrane</keyword>
<keyword evidence="1" id="KW-1133">Transmembrane helix</keyword>
<name>A0ABU3Q9V9_9SPHN</name>
<dbReference type="Pfam" id="PF16220">
    <property type="entry name" value="DUF4880"/>
    <property type="match status" value="1"/>
</dbReference>
<dbReference type="Proteomes" id="UP001259572">
    <property type="component" value="Unassembled WGS sequence"/>
</dbReference>
<evidence type="ECO:0000259" key="3">
    <source>
        <dbReference type="Pfam" id="PF16220"/>
    </source>
</evidence>
<dbReference type="PANTHER" id="PTHR30273:SF2">
    <property type="entry name" value="PROTEIN FECR"/>
    <property type="match status" value="1"/>
</dbReference>
<reference evidence="4 5" key="1">
    <citation type="submission" date="2023-05" db="EMBL/GenBank/DDBJ databases">
        <authorList>
            <person name="Guo Y."/>
        </authorList>
    </citation>
    <scope>NUCLEOTIDE SEQUENCE [LARGE SCALE GENOMIC DNA]</scope>
    <source>
        <strain evidence="4 5">GR2756</strain>
    </source>
</reference>
<evidence type="ECO:0000313" key="5">
    <source>
        <dbReference type="Proteomes" id="UP001259572"/>
    </source>
</evidence>
<dbReference type="PANTHER" id="PTHR30273">
    <property type="entry name" value="PERIPLASMIC SIGNAL SENSOR AND SIGMA FACTOR ACTIVATOR FECR-RELATED"/>
    <property type="match status" value="1"/>
</dbReference>
<evidence type="ECO:0000259" key="2">
    <source>
        <dbReference type="Pfam" id="PF04773"/>
    </source>
</evidence>
<dbReference type="InterPro" id="IPR032623">
    <property type="entry name" value="FecR_N"/>
</dbReference>
<feature type="domain" description="FecR N-terminal" evidence="3">
    <location>
        <begin position="17"/>
        <end position="56"/>
    </location>
</feature>
<gene>
    <name evidence="4" type="ORF">RQX22_14635</name>
</gene>
<feature type="domain" description="FecR protein" evidence="2">
    <location>
        <begin position="123"/>
        <end position="214"/>
    </location>
</feature>
<feature type="transmembrane region" description="Helical" evidence="1">
    <location>
        <begin position="99"/>
        <end position="116"/>
    </location>
</feature>
<keyword evidence="5" id="KW-1185">Reference proteome</keyword>
<sequence length="342" mass="37871">MTQRGDQGNPGDLLETAGFWCVRVAHGDLSLTEQREFDAWISASDAHGRAFDDVVRTWHSIDAVSLQPDVIAHRSQALEDFSRANSRRWRAPLLRARRLFALAASIALLFLGYGLYDHYAFKTYATTTGERRIVQLDDGSRISLDADSEVKVRYSGDRRELRLARGRAKFDVAKDSLRPFTVLASERIVIATGTAFSVELINRRIEVILYEGRVAVLEDSDRAGPASTSDGPGHPRREVQLLPGMELMTTAAGKELVSQTDASRSLTWEAGLLTFEDEPLQIAVERVNRYSDVKLAVADIGTARLPVNGVYPAGDIRAFVEGVTGVLPVRTELREGVRTFVQ</sequence>
<proteinExistence type="predicted"/>
<dbReference type="Gene3D" id="2.60.120.1440">
    <property type="match status" value="1"/>
</dbReference>
<evidence type="ECO:0000313" key="4">
    <source>
        <dbReference type="EMBL" id="MDT9600195.1"/>
    </source>
</evidence>